<keyword evidence="15" id="KW-1185">Reference proteome</keyword>
<organism evidence="14 15">
    <name type="scientific">Arachis hypogaea</name>
    <name type="common">Peanut</name>
    <dbReference type="NCBI Taxonomy" id="3818"/>
    <lineage>
        <taxon>Eukaryota</taxon>
        <taxon>Viridiplantae</taxon>
        <taxon>Streptophyta</taxon>
        <taxon>Embryophyta</taxon>
        <taxon>Tracheophyta</taxon>
        <taxon>Spermatophyta</taxon>
        <taxon>Magnoliopsida</taxon>
        <taxon>eudicotyledons</taxon>
        <taxon>Gunneridae</taxon>
        <taxon>Pentapetalae</taxon>
        <taxon>rosids</taxon>
        <taxon>fabids</taxon>
        <taxon>Fabales</taxon>
        <taxon>Fabaceae</taxon>
        <taxon>Papilionoideae</taxon>
        <taxon>50 kb inversion clade</taxon>
        <taxon>dalbergioids sensu lato</taxon>
        <taxon>Dalbergieae</taxon>
        <taxon>Pterocarpus clade</taxon>
        <taxon>Arachis</taxon>
    </lineage>
</organism>
<feature type="compositionally biased region" description="Low complexity" evidence="11">
    <location>
        <begin position="293"/>
        <end position="309"/>
    </location>
</feature>
<evidence type="ECO:0000256" key="10">
    <source>
        <dbReference type="ARBA" id="ARBA00024686"/>
    </source>
</evidence>
<dbReference type="PANTHER" id="PTHR32382">
    <property type="entry name" value="FASCICLIN-LIKE ARABINOGALACTAN PROTEIN"/>
    <property type="match status" value="1"/>
</dbReference>
<comment type="function">
    <text evidence="10">May be a cell surface adhesion protein.</text>
</comment>
<comment type="subcellular location">
    <subcellularLocation>
        <location evidence="1">Cell membrane</location>
        <topology evidence="1">Lipid-anchor</topology>
        <topology evidence="1">GPI-anchor</topology>
    </subcellularLocation>
</comment>
<evidence type="ECO:0000313" key="15">
    <source>
        <dbReference type="Proteomes" id="UP000289738"/>
    </source>
</evidence>
<keyword evidence="7" id="KW-0472">Membrane</keyword>
<gene>
    <name evidence="14" type="ORF">Ahy_B06g085474</name>
</gene>
<dbReference type="InterPro" id="IPR033254">
    <property type="entry name" value="Plant_FLA"/>
</dbReference>
<dbReference type="AlphaFoldDB" id="A0A444YUN7"/>
<evidence type="ECO:0000256" key="6">
    <source>
        <dbReference type="ARBA" id="ARBA00022974"/>
    </source>
</evidence>
<proteinExistence type="inferred from homology"/>
<evidence type="ECO:0000256" key="9">
    <source>
        <dbReference type="ARBA" id="ARBA00023288"/>
    </source>
</evidence>
<dbReference type="GO" id="GO:0005886">
    <property type="term" value="C:plasma membrane"/>
    <property type="evidence" value="ECO:0007669"/>
    <property type="project" value="UniProtKB-SubCell"/>
</dbReference>
<dbReference type="InterPro" id="IPR000782">
    <property type="entry name" value="FAS1_domain"/>
</dbReference>
<keyword evidence="6" id="KW-0654">Proteoglycan</keyword>
<evidence type="ECO:0000256" key="8">
    <source>
        <dbReference type="ARBA" id="ARBA00023180"/>
    </source>
</evidence>
<evidence type="ECO:0000256" key="12">
    <source>
        <dbReference type="SAM" id="SignalP"/>
    </source>
</evidence>
<dbReference type="Gene3D" id="2.30.180.10">
    <property type="entry name" value="FAS1 domain"/>
    <property type="match status" value="1"/>
</dbReference>
<feature type="signal peptide" evidence="12">
    <location>
        <begin position="1"/>
        <end position="23"/>
    </location>
</feature>
<evidence type="ECO:0000256" key="5">
    <source>
        <dbReference type="ARBA" id="ARBA00022729"/>
    </source>
</evidence>
<keyword evidence="4" id="KW-0336">GPI-anchor</keyword>
<dbReference type="PROSITE" id="PS50213">
    <property type="entry name" value="FAS1"/>
    <property type="match status" value="1"/>
</dbReference>
<dbReference type="SUPFAM" id="SSF82153">
    <property type="entry name" value="FAS1 domain"/>
    <property type="match status" value="1"/>
</dbReference>
<keyword evidence="9" id="KW-0449">Lipoprotein</keyword>
<accession>A0A444YUN7</accession>
<evidence type="ECO:0000256" key="7">
    <source>
        <dbReference type="ARBA" id="ARBA00023136"/>
    </source>
</evidence>
<dbReference type="GO" id="GO:0098552">
    <property type="term" value="C:side of membrane"/>
    <property type="evidence" value="ECO:0007669"/>
    <property type="project" value="UniProtKB-KW"/>
</dbReference>
<dbReference type="FunFam" id="2.30.180.10:FF:000015">
    <property type="entry name" value="Fasciclin-like arabinogalactan protein 3"/>
    <property type="match status" value="1"/>
</dbReference>
<reference evidence="14 15" key="1">
    <citation type="submission" date="2019-01" db="EMBL/GenBank/DDBJ databases">
        <title>Sequencing of cultivated peanut Arachis hypogaea provides insights into genome evolution and oil improvement.</title>
        <authorList>
            <person name="Chen X."/>
        </authorList>
    </citation>
    <scope>NUCLEOTIDE SEQUENCE [LARGE SCALE GENOMIC DNA]</scope>
    <source>
        <strain evidence="15">cv. Fuhuasheng</strain>
        <tissue evidence="14">Leaves</tissue>
    </source>
</reference>
<comment type="similarity">
    <text evidence="2">Belongs to the fasciclin-like AGP family.</text>
</comment>
<dbReference type="InterPro" id="IPR036378">
    <property type="entry name" value="FAS1_dom_sf"/>
</dbReference>
<feature type="compositionally biased region" description="Low complexity" evidence="11">
    <location>
        <begin position="374"/>
        <end position="393"/>
    </location>
</feature>
<evidence type="ECO:0000313" key="14">
    <source>
        <dbReference type="EMBL" id="RYR05635.1"/>
    </source>
</evidence>
<feature type="domain" description="FAS1" evidence="13">
    <location>
        <begin position="23"/>
        <end position="154"/>
    </location>
</feature>
<keyword evidence="3" id="KW-1003">Cell membrane</keyword>
<feature type="compositionally biased region" description="Low complexity" evidence="11">
    <location>
        <begin position="223"/>
        <end position="270"/>
    </location>
</feature>
<evidence type="ECO:0000256" key="11">
    <source>
        <dbReference type="SAM" id="MobiDB-lite"/>
    </source>
</evidence>
<keyword evidence="8" id="KW-0325">Glycoprotein</keyword>
<name>A0A444YUN7_ARAHY</name>
<keyword evidence="5 12" id="KW-0732">Signal</keyword>
<sequence length="415" mass="40819">MSFKSALFPHLALLILFFSASHAFDIAQMLSQYPEFSSFKKLLTDTKIVDQINSRKSVTVMVMDNAAMSAVAGKSPDTIKAILMTHVILDYYDERKLMLAQGSNVLLTTLYQTTGLAVNNQGFIKVALVGEGEIAFGCAAPGSPLDVKLVQTVTTQPYDISILQVTKPIIWLGQDAAKPASSSAVKPASSQGASSPIPSQGANAPKGAASGTTKPIPIPPQAATPAAAGTKPVPSSTGHGANASSSANGTAVNPVPSTANSSTSAAPTKSGGNAPSPAQGRGGNAPSPAQGRSSSTSPPSSSPGASSPSGAGGGGGSSGVSPSPGSASSIAPTPVAVSPSGDTINPAAPNAGPTSNAGAPDSSGISPGPAIDGPTAISPSDAAADAPPSFGSSSRTKISLFGAVITGFASLFVVL</sequence>
<evidence type="ECO:0000256" key="4">
    <source>
        <dbReference type="ARBA" id="ARBA00022622"/>
    </source>
</evidence>
<feature type="compositionally biased region" description="Polar residues" evidence="11">
    <location>
        <begin position="191"/>
        <end position="202"/>
    </location>
</feature>
<dbReference type="Pfam" id="PF02469">
    <property type="entry name" value="Fasciclin"/>
    <property type="match status" value="1"/>
</dbReference>
<evidence type="ECO:0000259" key="13">
    <source>
        <dbReference type="PROSITE" id="PS50213"/>
    </source>
</evidence>
<evidence type="ECO:0000256" key="1">
    <source>
        <dbReference type="ARBA" id="ARBA00004609"/>
    </source>
</evidence>
<evidence type="ECO:0000256" key="3">
    <source>
        <dbReference type="ARBA" id="ARBA00022475"/>
    </source>
</evidence>
<dbReference type="EMBL" id="SDMP01000016">
    <property type="protein sequence ID" value="RYR05635.1"/>
    <property type="molecule type" value="Genomic_DNA"/>
</dbReference>
<feature type="chain" id="PRO_5019382906" description="FAS1 domain-containing protein" evidence="12">
    <location>
        <begin position="24"/>
        <end position="415"/>
    </location>
</feature>
<evidence type="ECO:0000256" key="2">
    <source>
        <dbReference type="ARBA" id="ARBA00007843"/>
    </source>
</evidence>
<comment type="caution">
    <text evidence="14">The sequence shown here is derived from an EMBL/GenBank/DDBJ whole genome shotgun (WGS) entry which is preliminary data.</text>
</comment>
<feature type="region of interest" description="Disordered" evidence="11">
    <location>
        <begin position="182"/>
        <end position="393"/>
    </location>
</feature>
<protein>
    <recommendedName>
        <fullName evidence="13">FAS1 domain-containing protein</fullName>
    </recommendedName>
</protein>
<dbReference type="Proteomes" id="UP000289738">
    <property type="component" value="Chromosome B06"/>
</dbReference>
<dbReference type="PANTHER" id="PTHR32382:SF6">
    <property type="entry name" value="FASCICLIN-LIKE ARABINOGALACTAN PROTEIN 14"/>
    <property type="match status" value="1"/>
</dbReference>
<feature type="compositionally biased region" description="Low complexity" evidence="11">
    <location>
        <begin position="319"/>
        <end position="334"/>
    </location>
</feature>